<dbReference type="Gene3D" id="3.60.15.10">
    <property type="entry name" value="Ribonuclease Z/Hydroxyacylglutathione hydrolase-like"/>
    <property type="match status" value="1"/>
</dbReference>
<dbReference type="AlphaFoldDB" id="Q14PY7"/>
<dbReference type="InterPro" id="IPR052159">
    <property type="entry name" value="Competence_DNA_uptake"/>
</dbReference>
<evidence type="ECO:0000313" key="1">
    <source>
        <dbReference type="EMBL" id="CAK98442.1"/>
    </source>
</evidence>
<dbReference type="InterPro" id="IPR036866">
    <property type="entry name" value="RibonucZ/Hydroxyglut_hydro"/>
</dbReference>
<dbReference type="STRING" id="2133.SCITRI_00177"/>
<dbReference type="SUPFAM" id="SSF56281">
    <property type="entry name" value="Metallo-hydrolase/oxidoreductase"/>
    <property type="match status" value="1"/>
</dbReference>
<accession>Q14PY7</accession>
<proteinExistence type="predicted"/>
<reference evidence="1" key="1">
    <citation type="journal article" date="2010" name="Appl. Environ. Microbiol.">
        <title>Partial chromosome sequence of Spiroplasma citri reveals extensive viral invasion and important gene decay.</title>
        <authorList>
            <person name="Carle P."/>
            <person name="Saillard C."/>
            <person name="Carrere N."/>
            <person name="Carrere S."/>
            <person name="Duret S."/>
            <person name="Eveillard S."/>
            <person name="Gaurivaud P."/>
            <person name="Gourgues G."/>
            <person name="Gouzy J."/>
            <person name="Salar P."/>
            <person name="Verdin E."/>
            <person name="Breton M."/>
            <person name="Blanchard A."/>
            <person name="Laigret F."/>
            <person name="Bove J.M."/>
            <person name="Renaudin J."/>
            <person name="Foissac X."/>
        </authorList>
    </citation>
    <scope>NUCLEOTIDE SEQUENCE</scope>
    <source>
        <strain evidence="1">GII3-3X</strain>
    </source>
</reference>
<organism evidence="1">
    <name type="scientific">Spiroplasma citri</name>
    <dbReference type="NCBI Taxonomy" id="2133"/>
    <lineage>
        <taxon>Bacteria</taxon>
        <taxon>Bacillati</taxon>
        <taxon>Mycoplasmatota</taxon>
        <taxon>Mollicutes</taxon>
        <taxon>Entomoplasmatales</taxon>
        <taxon>Spiroplasmataceae</taxon>
        <taxon>Spiroplasma</taxon>
    </lineage>
</organism>
<sequence length="143" mass="16577">MIQNNTKFRTFQFGGLKFTVLHKRINDEDENNNSLVLLVKINQYQILLTGDISKKIEINLLKEQLYPITLLQVQHHGSETSSSLVFLHKIMPKVCFISGEKTKRQNYPAPIVIENLKTIRCQIYFTNGKQNLQSALRLHDSCF</sequence>
<dbReference type="EMBL" id="AM285303">
    <property type="protein sequence ID" value="CAK98442.1"/>
    <property type="molecule type" value="Genomic_DNA"/>
</dbReference>
<dbReference type="RefSeq" id="WP_237237998.1">
    <property type="nucleotide sequence ID" value="NZ_CP013197.1"/>
</dbReference>
<gene>
    <name evidence="1" type="primary">comEC</name>
    <name evidence="1" type="ORF">SPICI02_048</name>
</gene>
<dbReference type="PANTHER" id="PTHR30619">
    <property type="entry name" value="DNA INTERNALIZATION/COMPETENCE PROTEIN COMEC/REC2"/>
    <property type="match status" value="1"/>
</dbReference>
<name>Q14PY7_SPICI</name>
<dbReference type="KEGG" id="sck:SCITRI_00177"/>
<protein>
    <submittedName>
        <fullName evidence="1">Hypothetical come operon protein 3 n-terminal and c-terminal truncated</fullName>
    </submittedName>
</protein>
<dbReference type="GeneID" id="79946359"/>
<dbReference type="PANTHER" id="PTHR30619:SF1">
    <property type="entry name" value="RECOMBINATION PROTEIN 2"/>
    <property type="match status" value="1"/>
</dbReference>